<comment type="caution">
    <text evidence="5">The sequence shown here is derived from an EMBL/GenBank/DDBJ whole genome shotgun (WGS) entry which is preliminary data.</text>
</comment>
<dbReference type="RefSeq" id="WP_183403608.1">
    <property type="nucleotide sequence ID" value="NZ_JACHGG010000003.1"/>
</dbReference>
<dbReference type="InterPro" id="IPR050318">
    <property type="entry name" value="DENR/SUI1_TIF"/>
</dbReference>
<dbReference type="AlphaFoldDB" id="A0A7W9WCX3"/>
<dbReference type="InterPro" id="IPR001950">
    <property type="entry name" value="SUI1"/>
</dbReference>
<dbReference type="Proteomes" id="UP000532746">
    <property type="component" value="Unassembled WGS sequence"/>
</dbReference>
<evidence type="ECO:0000256" key="1">
    <source>
        <dbReference type="ARBA" id="ARBA00005422"/>
    </source>
</evidence>
<keyword evidence="3" id="KW-0648">Protein biosynthesis</keyword>
<dbReference type="GO" id="GO:0002188">
    <property type="term" value="P:translation reinitiation"/>
    <property type="evidence" value="ECO:0007669"/>
    <property type="project" value="TreeGrafter"/>
</dbReference>
<dbReference type="Pfam" id="PF01253">
    <property type="entry name" value="SUI1"/>
    <property type="match status" value="1"/>
</dbReference>
<sequence>MKSNKNRREGVVYSTNPDFEYQETGDEAVATLPPQQQNLRVQLDKKARGGKQVTLITGFVGQEADLQELGKLLKTKCAVGGNVKDGEILIQGDFRDKVMAVLLEKGYKAKKAGG</sequence>
<accession>A0A7W9WCX3</accession>
<name>A0A7W9WCX3_9BACT</name>
<dbReference type="GO" id="GO:0003743">
    <property type="term" value="F:translation initiation factor activity"/>
    <property type="evidence" value="ECO:0007669"/>
    <property type="project" value="UniProtKB-KW"/>
</dbReference>
<evidence type="ECO:0000259" key="4">
    <source>
        <dbReference type="PROSITE" id="PS50296"/>
    </source>
</evidence>
<dbReference type="SUPFAM" id="SSF55159">
    <property type="entry name" value="eIF1-like"/>
    <property type="match status" value="1"/>
</dbReference>
<evidence type="ECO:0000313" key="5">
    <source>
        <dbReference type="EMBL" id="MBB6059975.1"/>
    </source>
</evidence>
<evidence type="ECO:0000256" key="2">
    <source>
        <dbReference type="ARBA" id="ARBA00022845"/>
    </source>
</evidence>
<dbReference type="PIRSF" id="PIRSF037511">
    <property type="entry name" value="Transl_init_SUI1_pro"/>
    <property type="match status" value="1"/>
</dbReference>
<dbReference type="GO" id="GO:0001731">
    <property type="term" value="P:formation of translation preinitiation complex"/>
    <property type="evidence" value="ECO:0007669"/>
    <property type="project" value="TreeGrafter"/>
</dbReference>
<evidence type="ECO:0000256" key="3">
    <source>
        <dbReference type="ARBA" id="ARBA00022917"/>
    </source>
</evidence>
<dbReference type="Gene3D" id="3.30.780.10">
    <property type="entry name" value="SUI1-like domain"/>
    <property type="match status" value="1"/>
</dbReference>
<gene>
    <name evidence="5" type="ORF">HNQ93_002835</name>
</gene>
<comment type="similarity">
    <text evidence="1">Belongs to the SUI1 family.</text>
</comment>
<keyword evidence="6" id="KW-1185">Reference proteome</keyword>
<dbReference type="PANTHER" id="PTHR12789">
    <property type="entry name" value="DENSITY-REGULATED PROTEIN HOMOLOG"/>
    <property type="match status" value="1"/>
</dbReference>
<organism evidence="5 6">
    <name type="scientific">Hymenobacter luteus</name>
    <dbReference type="NCBI Taxonomy" id="1411122"/>
    <lineage>
        <taxon>Bacteria</taxon>
        <taxon>Pseudomonadati</taxon>
        <taxon>Bacteroidota</taxon>
        <taxon>Cytophagia</taxon>
        <taxon>Cytophagales</taxon>
        <taxon>Hymenobacteraceae</taxon>
        <taxon>Hymenobacter</taxon>
    </lineage>
</organism>
<proteinExistence type="inferred from homology"/>
<dbReference type="CDD" id="cd11567">
    <property type="entry name" value="YciH_like"/>
    <property type="match status" value="1"/>
</dbReference>
<dbReference type="EMBL" id="JACHGG010000003">
    <property type="protein sequence ID" value="MBB6059975.1"/>
    <property type="molecule type" value="Genomic_DNA"/>
</dbReference>
<evidence type="ECO:0000313" key="6">
    <source>
        <dbReference type="Proteomes" id="UP000532746"/>
    </source>
</evidence>
<protein>
    <submittedName>
        <fullName evidence="5">Translation initiation factor 1</fullName>
    </submittedName>
</protein>
<dbReference type="PANTHER" id="PTHR12789:SF0">
    <property type="entry name" value="DENSITY-REGULATED PROTEIN"/>
    <property type="match status" value="1"/>
</dbReference>
<keyword evidence="5" id="KW-0396">Initiation factor</keyword>
<dbReference type="InterPro" id="IPR005872">
    <property type="entry name" value="SUI1_arc_bac"/>
</dbReference>
<dbReference type="PROSITE" id="PS50296">
    <property type="entry name" value="SUI1"/>
    <property type="match status" value="1"/>
</dbReference>
<dbReference type="InterPro" id="IPR036877">
    <property type="entry name" value="SUI1_dom_sf"/>
</dbReference>
<reference evidence="5 6" key="1">
    <citation type="submission" date="2020-08" db="EMBL/GenBank/DDBJ databases">
        <title>Genomic Encyclopedia of Type Strains, Phase IV (KMG-IV): sequencing the most valuable type-strain genomes for metagenomic binning, comparative biology and taxonomic classification.</title>
        <authorList>
            <person name="Goeker M."/>
        </authorList>
    </citation>
    <scope>NUCLEOTIDE SEQUENCE [LARGE SCALE GENOMIC DNA]</scope>
    <source>
        <strain evidence="5 6">DSM 26718</strain>
    </source>
</reference>
<keyword evidence="2" id="KW-0810">Translation regulation</keyword>
<feature type="domain" description="SUI1" evidence="4">
    <location>
        <begin position="48"/>
        <end position="106"/>
    </location>
</feature>
<dbReference type="GO" id="GO:0003729">
    <property type="term" value="F:mRNA binding"/>
    <property type="evidence" value="ECO:0007669"/>
    <property type="project" value="TreeGrafter"/>
</dbReference>
<dbReference type="GO" id="GO:0006417">
    <property type="term" value="P:regulation of translation"/>
    <property type="evidence" value="ECO:0007669"/>
    <property type="project" value="UniProtKB-KW"/>
</dbReference>